<reference evidence="1" key="1">
    <citation type="submission" date="2018-02" db="EMBL/GenBank/DDBJ databases">
        <title>Rhizophora mucronata_Transcriptome.</title>
        <authorList>
            <person name="Meera S.P."/>
            <person name="Sreeshan A."/>
            <person name="Augustine A."/>
        </authorList>
    </citation>
    <scope>NUCLEOTIDE SEQUENCE</scope>
    <source>
        <tissue evidence="1">Leaf</tissue>
    </source>
</reference>
<organism evidence="1">
    <name type="scientific">Rhizophora mucronata</name>
    <name type="common">Asiatic mangrove</name>
    <dbReference type="NCBI Taxonomy" id="61149"/>
    <lineage>
        <taxon>Eukaryota</taxon>
        <taxon>Viridiplantae</taxon>
        <taxon>Streptophyta</taxon>
        <taxon>Embryophyta</taxon>
        <taxon>Tracheophyta</taxon>
        <taxon>Spermatophyta</taxon>
        <taxon>Magnoliopsida</taxon>
        <taxon>eudicotyledons</taxon>
        <taxon>Gunneridae</taxon>
        <taxon>Pentapetalae</taxon>
        <taxon>rosids</taxon>
        <taxon>fabids</taxon>
        <taxon>Malpighiales</taxon>
        <taxon>Rhizophoraceae</taxon>
        <taxon>Rhizophora</taxon>
    </lineage>
</organism>
<dbReference type="EMBL" id="GGEC01049937">
    <property type="protein sequence ID" value="MBX30421.1"/>
    <property type="molecule type" value="Transcribed_RNA"/>
</dbReference>
<name>A0A2P2MJL4_RHIMU</name>
<protein>
    <submittedName>
        <fullName evidence="1">Uncharacterized protein</fullName>
    </submittedName>
</protein>
<accession>A0A2P2MJL4</accession>
<proteinExistence type="predicted"/>
<dbReference type="AlphaFoldDB" id="A0A2P2MJL4"/>
<sequence length="38" mass="4559">MYELWIVIGKYVSLLLVSCQACFCSRLNLQDLWEFQFV</sequence>
<evidence type="ECO:0000313" key="1">
    <source>
        <dbReference type="EMBL" id="MBX30421.1"/>
    </source>
</evidence>